<sequence length="241" mass="26082">MTTTSKTPAVINWTGYLAITLLVAIPLAVLTVRSGAWQQGLLLYAVACAGSALALLLALLLMALPRYALWRKDTRMRALFAIPGTLLLLSLLAGRGDYPPIHNISTDLQNPPQFVTAGKVRGNASNSLALQEEVIEMQARAYPDLQTLVINDSIETAFERALATADELGWEVYHQDLNSGVIEAVDTTAIMGFKDDVVIRLNTNADGTLVDLRSVSRVGISDLGANAARIRAFFQAFKERG</sequence>
<gene>
    <name evidence="2" type="ORF">DWB85_01185</name>
</gene>
<dbReference type="Pfam" id="PF07386">
    <property type="entry name" value="DUF1499"/>
    <property type="match status" value="1"/>
</dbReference>
<dbReference type="AlphaFoldDB" id="A0A3L7E2L5"/>
<dbReference type="RefSeq" id="WP_117952354.1">
    <property type="nucleotide sequence ID" value="NZ_QRAN01000001.1"/>
</dbReference>
<keyword evidence="1" id="KW-0472">Membrane</keyword>
<dbReference type="InterPro" id="IPR010865">
    <property type="entry name" value="DUF1499"/>
</dbReference>
<proteinExistence type="predicted"/>
<evidence type="ECO:0000256" key="1">
    <source>
        <dbReference type="SAM" id="Phobius"/>
    </source>
</evidence>
<dbReference type="Proteomes" id="UP000265509">
    <property type="component" value="Unassembled WGS sequence"/>
</dbReference>
<organism evidence="2 3">
    <name type="scientific">Seongchinamella sediminis</name>
    <dbReference type="NCBI Taxonomy" id="2283635"/>
    <lineage>
        <taxon>Bacteria</taxon>
        <taxon>Pseudomonadati</taxon>
        <taxon>Pseudomonadota</taxon>
        <taxon>Gammaproteobacteria</taxon>
        <taxon>Cellvibrionales</taxon>
        <taxon>Halieaceae</taxon>
        <taxon>Seongchinamella</taxon>
    </lineage>
</organism>
<name>A0A3L7E2L5_9GAMM</name>
<keyword evidence="1" id="KW-0812">Transmembrane</keyword>
<keyword evidence="1" id="KW-1133">Transmembrane helix</keyword>
<feature type="transmembrane region" description="Helical" evidence="1">
    <location>
        <begin position="41"/>
        <end position="64"/>
    </location>
</feature>
<accession>A0A3L7E2L5</accession>
<evidence type="ECO:0000313" key="3">
    <source>
        <dbReference type="Proteomes" id="UP000265509"/>
    </source>
</evidence>
<dbReference type="EMBL" id="QRAN01000001">
    <property type="protein sequence ID" value="RLQ23796.1"/>
    <property type="molecule type" value="Genomic_DNA"/>
</dbReference>
<feature type="transmembrane region" description="Helical" evidence="1">
    <location>
        <begin position="9"/>
        <end position="29"/>
    </location>
</feature>
<reference evidence="2 3" key="1">
    <citation type="submission" date="2018-07" db="EMBL/GenBank/DDBJ databases">
        <title>Halioglobus sp. genome submission.</title>
        <authorList>
            <person name="Ye M.-Q."/>
            <person name="Du Z.-J."/>
        </authorList>
    </citation>
    <scope>NUCLEOTIDE SEQUENCE [LARGE SCALE GENOMIC DNA]</scope>
    <source>
        <strain evidence="2 3">U0301</strain>
    </source>
</reference>
<evidence type="ECO:0000313" key="2">
    <source>
        <dbReference type="EMBL" id="RLQ23796.1"/>
    </source>
</evidence>
<protein>
    <submittedName>
        <fullName evidence="2">DUF1499 domain-containing protein</fullName>
    </submittedName>
</protein>
<feature type="transmembrane region" description="Helical" evidence="1">
    <location>
        <begin position="76"/>
        <end position="94"/>
    </location>
</feature>
<comment type="caution">
    <text evidence="2">The sequence shown here is derived from an EMBL/GenBank/DDBJ whole genome shotgun (WGS) entry which is preliminary data.</text>
</comment>
<dbReference type="OrthoDB" id="1523552at2"/>
<keyword evidence="3" id="KW-1185">Reference proteome</keyword>